<comment type="catalytic activity">
    <reaction evidence="9 10">
        <text>citrate = D-threo-isocitrate</text>
        <dbReference type="Rhea" id="RHEA:10336"/>
        <dbReference type="ChEBI" id="CHEBI:15562"/>
        <dbReference type="ChEBI" id="CHEBI:16947"/>
        <dbReference type="EC" id="4.2.1.3"/>
    </reaction>
</comment>
<dbReference type="GO" id="GO:0051539">
    <property type="term" value="F:4 iron, 4 sulfur cluster binding"/>
    <property type="evidence" value="ECO:0007669"/>
    <property type="project" value="UniProtKB-KW"/>
</dbReference>
<dbReference type="InterPro" id="IPR036008">
    <property type="entry name" value="Aconitase_4Fe-4S_dom"/>
</dbReference>
<keyword evidence="14" id="KW-1185">Reference proteome</keyword>
<evidence type="ECO:0000256" key="9">
    <source>
        <dbReference type="ARBA" id="ARBA00023501"/>
    </source>
</evidence>
<dbReference type="Gene3D" id="6.10.190.10">
    <property type="match status" value="1"/>
</dbReference>
<dbReference type="Gene3D" id="3.30.499.10">
    <property type="entry name" value="Aconitase, domain 3"/>
    <property type="match status" value="2"/>
</dbReference>
<comment type="cofactor">
    <cofactor evidence="1">
        <name>[4Fe-4S] cluster</name>
        <dbReference type="ChEBI" id="CHEBI:49883"/>
    </cofactor>
</comment>
<dbReference type="CDD" id="cd01580">
    <property type="entry name" value="AcnA_IRP_Swivel"/>
    <property type="match status" value="1"/>
</dbReference>
<dbReference type="Proteomes" id="UP000295636">
    <property type="component" value="Unassembled WGS sequence"/>
</dbReference>
<dbReference type="SUPFAM" id="SSF53732">
    <property type="entry name" value="Aconitase iron-sulfur domain"/>
    <property type="match status" value="1"/>
</dbReference>
<keyword evidence="10" id="KW-0004">4Fe-4S</keyword>
<evidence type="ECO:0000256" key="7">
    <source>
        <dbReference type="ARBA" id="ARBA00023014"/>
    </source>
</evidence>
<dbReference type="SUPFAM" id="SSF52016">
    <property type="entry name" value="LeuD/IlvD-like"/>
    <property type="match status" value="1"/>
</dbReference>
<keyword evidence="8 10" id="KW-0456">Lyase</keyword>
<dbReference type="PROSITE" id="PS00450">
    <property type="entry name" value="ACONITASE_1"/>
    <property type="match status" value="1"/>
</dbReference>
<dbReference type="InterPro" id="IPR015931">
    <property type="entry name" value="Acnase/IPM_dHydase_lsu_aba_1/3"/>
</dbReference>
<dbReference type="PRINTS" id="PR00415">
    <property type="entry name" value="ACONITASE"/>
</dbReference>
<dbReference type="EMBL" id="SMRT01000011">
    <property type="protein sequence ID" value="TDF95227.1"/>
    <property type="molecule type" value="Genomic_DNA"/>
</dbReference>
<dbReference type="PROSITE" id="PS01244">
    <property type="entry name" value="ACONITASE_2"/>
    <property type="match status" value="1"/>
</dbReference>
<evidence type="ECO:0000313" key="14">
    <source>
        <dbReference type="Proteomes" id="UP000295636"/>
    </source>
</evidence>
<evidence type="ECO:0000256" key="3">
    <source>
        <dbReference type="ARBA" id="ARBA00007185"/>
    </source>
</evidence>
<dbReference type="PANTHER" id="PTHR11670">
    <property type="entry name" value="ACONITASE/IRON-RESPONSIVE ELEMENT FAMILY MEMBER"/>
    <property type="match status" value="1"/>
</dbReference>
<evidence type="ECO:0000256" key="10">
    <source>
        <dbReference type="RuleBase" id="RU361275"/>
    </source>
</evidence>
<dbReference type="InterPro" id="IPR018136">
    <property type="entry name" value="Aconitase_4Fe-4S_BS"/>
</dbReference>
<evidence type="ECO:0000259" key="12">
    <source>
        <dbReference type="Pfam" id="PF00694"/>
    </source>
</evidence>
<sequence length="916" mass="100750">MNGNDIFAVRSTFTLNGITYSYYRLGALEEAGIGRISKLPYSIKILLESVLRQYDGKAVTKEQIENLAKWGTAEMPANMEVPFKPARIVLQDFTGVPVVVDLASLRKAMKEMGGKPERINPEIPVDLVIDHAEQVDRFGTPDALEYNVDRGFELNYERYKFFKWATHSIHNFRAVPPSTAIIHQANLEVLAPVVQSIKESGGNYLAFPDTCFGTDSHTPMINGLGVVGWGVGGIEAEAGMLGQPSYIPVPEVIGIRLHGKLSAGVTGTDLALHITNLLRNKKVVGKWVEFFGEGVARLSLADRATVSNMSPENGATMTIFPIDQETLNYLRLTGREEGQVQLVEAYCKSNGLFYTPESEEAVYTEVIDLDLSVIETSVAGPKRPQDLIRLADVKESFRRALTHEAGNHGYGLQEDEASKEVQVRHPGGGKASILKTGSIVLAAITSCTNTSNANVMIGAGLLAKKAVEKGLHVPPYVKTSLSPGSKVVTDYLRKAGLLPFLEQLGFYLVGYGCTTCVGNSGPLPEEIADAIVRNDLIVSGVLSGNRNFEGRIHPLIKANFLASPPLVVAYAIAGTVDINLKVEPMGKDRDGNNVYLADLWPTEAEIQKTISETISKDLFNYRNERIFAGSEDWNRLKAIEGLLYEWEEQSTYLQNPPFFENLPRNPRSIRPLHHLRVLAKLGDSITTDHISPAGGTIPKNSVAGKYLTDRGVEEGKLSSYGARRGNHHVMMRGAFANIRLRNQVAPGTEGGVTTYFPNGEVMSIYDAAMKYRQERVGLIIMAGIDYGMGSSRDWAAKATCLLGVKAVIAQSFERIHRSNLALMGVLPLQFKEGEQADTLGLTGKESYSIDIHEHIRPRQTVKVTATDERGRQKQFEAIVRFDSEMEVHYYRHGGVLQMVLRDKLSMDKPGTLETVD</sequence>
<evidence type="ECO:0000259" key="11">
    <source>
        <dbReference type="Pfam" id="PF00330"/>
    </source>
</evidence>
<comment type="caution">
    <text evidence="13">The sequence shown here is derived from an EMBL/GenBank/DDBJ whole genome shotgun (WGS) entry which is preliminary data.</text>
</comment>
<dbReference type="OrthoDB" id="9764318at2"/>
<dbReference type="NCBIfam" id="NF009520">
    <property type="entry name" value="PRK12881.1"/>
    <property type="match status" value="1"/>
</dbReference>
<keyword evidence="5" id="KW-0479">Metal-binding</keyword>
<comment type="pathway">
    <text evidence="2">Carbohydrate metabolism; tricarboxylic acid cycle; isocitrate from oxaloacetate: step 2/2.</text>
</comment>
<comment type="subunit">
    <text evidence="4">Monomer.</text>
</comment>
<comment type="function">
    <text evidence="10">Catalyzes the isomerization of citrate to isocitrate via cis-aconitate.</text>
</comment>
<evidence type="ECO:0000313" key="13">
    <source>
        <dbReference type="EMBL" id="TDF95227.1"/>
    </source>
</evidence>
<dbReference type="GO" id="GO:0003994">
    <property type="term" value="F:aconitate hydratase activity"/>
    <property type="evidence" value="ECO:0007669"/>
    <property type="project" value="UniProtKB-EC"/>
</dbReference>
<dbReference type="InterPro" id="IPR001030">
    <property type="entry name" value="Acoase/IPM_deHydtase_lsu_aba"/>
</dbReference>
<keyword evidence="6 10" id="KW-0408">Iron</keyword>
<evidence type="ECO:0000256" key="8">
    <source>
        <dbReference type="ARBA" id="ARBA00023239"/>
    </source>
</evidence>
<dbReference type="FunFam" id="3.30.499.10:FF:000005">
    <property type="entry name" value="cytoplasmic aconitate hydratase"/>
    <property type="match status" value="1"/>
</dbReference>
<evidence type="ECO:0000256" key="1">
    <source>
        <dbReference type="ARBA" id="ARBA00001966"/>
    </source>
</evidence>
<dbReference type="Gene3D" id="3.20.19.10">
    <property type="entry name" value="Aconitase, domain 4"/>
    <property type="match status" value="1"/>
</dbReference>
<evidence type="ECO:0000256" key="6">
    <source>
        <dbReference type="ARBA" id="ARBA00023004"/>
    </source>
</evidence>
<dbReference type="InterPro" id="IPR000573">
    <property type="entry name" value="AconitaseA/IPMdHydase_ssu_swvl"/>
</dbReference>
<evidence type="ECO:0000256" key="5">
    <source>
        <dbReference type="ARBA" id="ARBA00022723"/>
    </source>
</evidence>
<organism evidence="13 14">
    <name type="scientific">Paenibacillus piri</name>
    <dbReference type="NCBI Taxonomy" id="2547395"/>
    <lineage>
        <taxon>Bacteria</taxon>
        <taxon>Bacillati</taxon>
        <taxon>Bacillota</taxon>
        <taxon>Bacilli</taxon>
        <taxon>Bacillales</taxon>
        <taxon>Paenibacillaceae</taxon>
        <taxon>Paenibacillus</taxon>
    </lineage>
</organism>
<gene>
    <name evidence="13" type="primary">acnA</name>
    <name evidence="13" type="ORF">E1757_21685</name>
</gene>
<dbReference type="AlphaFoldDB" id="A0A4R5KL08"/>
<dbReference type="GO" id="GO:0046872">
    <property type="term" value="F:metal ion binding"/>
    <property type="evidence" value="ECO:0007669"/>
    <property type="project" value="UniProtKB-KW"/>
</dbReference>
<accession>A0A4R5KL08</accession>
<dbReference type="InterPro" id="IPR044137">
    <property type="entry name" value="AcnA_IRP_Swivel"/>
</dbReference>
<evidence type="ECO:0000256" key="2">
    <source>
        <dbReference type="ARBA" id="ARBA00004717"/>
    </source>
</evidence>
<dbReference type="EC" id="4.2.1.3" evidence="10"/>
<comment type="similarity">
    <text evidence="3 10">Belongs to the aconitase/IPM isomerase family.</text>
</comment>
<dbReference type="UniPathway" id="UPA00223">
    <property type="reaction ID" value="UER00718"/>
</dbReference>
<proteinExistence type="inferred from homology"/>
<dbReference type="GO" id="GO:0006099">
    <property type="term" value="P:tricarboxylic acid cycle"/>
    <property type="evidence" value="ECO:0007669"/>
    <property type="project" value="UniProtKB-UniPathway"/>
</dbReference>
<dbReference type="InterPro" id="IPR006249">
    <property type="entry name" value="Aconitase/IRP2"/>
</dbReference>
<feature type="domain" description="Aconitase A/isopropylmalate dehydratase small subunit swivel" evidence="12">
    <location>
        <begin position="705"/>
        <end position="832"/>
    </location>
</feature>
<keyword evidence="7 10" id="KW-0411">Iron-sulfur</keyword>
<dbReference type="FunFam" id="3.20.19.10:FF:000001">
    <property type="entry name" value="Aconitate hydratase"/>
    <property type="match status" value="1"/>
</dbReference>
<dbReference type="NCBIfam" id="NF006757">
    <property type="entry name" value="PRK09277.1"/>
    <property type="match status" value="1"/>
</dbReference>
<evidence type="ECO:0000256" key="4">
    <source>
        <dbReference type="ARBA" id="ARBA00011245"/>
    </source>
</evidence>
<name>A0A4R5KL08_9BACL</name>
<dbReference type="Pfam" id="PF00330">
    <property type="entry name" value="Aconitase"/>
    <property type="match status" value="1"/>
</dbReference>
<feature type="domain" description="Aconitase/3-isopropylmalate dehydratase large subunit alpha/beta/alpha" evidence="11">
    <location>
        <begin position="79"/>
        <end position="574"/>
    </location>
</feature>
<dbReference type="NCBIfam" id="TIGR01341">
    <property type="entry name" value="aconitase_1"/>
    <property type="match status" value="1"/>
</dbReference>
<dbReference type="Pfam" id="PF00694">
    <property type="entry name" value="Aconitase_C"/>
    <property type="match status" value="1"/>
</dbReference>
<reference evidence="13 14" key="1">
    <citation type="submission" date="2019-03" db="EMBL/GenBank/DDBJ databases">
        <title>This is whole genome sequence of Paenibacillus sp MS74 strain.</title>
        <authorList>
            <person name="Trinh H.N."/>
        </authorList>
    </citation>
    <scope>NUCLEOTIDE SEQUENCE [LARGE SCALE GENOMIC DNA]</scope>
    <source>
        <strain evidence="13 14">MS74</strain>
    </source>
</reference>
<protein>
    <recommendedName>
        <fullName evidence="10">Aconitate hydratase</fullName>
        <shortName evidence="10">Aconitase</shortName>
        <ecNumber evidence="10">4.2.1.3</ecNumber>
    </recommendedName>
</protein>
<dbReference type="InterPro" id="IPR015928">
    <property type="entry name" value="Aconitase/3IPM_dehydase_swvl"/>
</dbReference>